<sequence>MPAIIWISKESFMKPFHWESTHGNFGDDLNLWLWDFLLPGLRDTHEDTLLVGVGTVLNTEILPAEGRKLVIGSGFGYGSLPDISDRSQWDVRCVRGPLTAQKAGLPTEMGIVDPAVLVTEMPEFQNLPKTGKRTFIPHWESAAAGLWPEICKTVGLSYLDPRGEAKAVIRELATSELVVAESMHGAILADAFRVPWIAVSSSRSINSFKWNDWARSLGVTYAPKHIPVSTRAEAIAKGAKFWGVGFERNKQAAAELEKPRQGETVLLADPEQTPLRSMAKQALAMPSTLALWQASKAKPQLSKDGALAACKERLMEVIAGVRRDYL</sequence>
<gene>
    <name evidence="2" type="ORF">GGD46_001759</name>
</gene>
<evidence type="ECO:0000313" key="2">
    <source>
        <dbReference type="EMBL" id="MBB6484481.1"/>
    </source>
</evidence>
<dbReference type="EMBL" id="JACHBG010000003">
    <property type="protein sequence ID" value="MBB6484481.1"/>
    <property type="molecule type" value="Genomic_DNA"/>
</dbReference>
<protein>
    <submittedName>
        <fullName evidence="2">Succinoglycan biosynthesis protein ExoV</fullName>
    </submittedName>
</protein>
<evidence type="ECO:0000259" key="1">
    <source>
        <dbReference type="Pfam" id="PF04230"/>
    </source>
</evidence>
<dbReference type="AlphaFoldDB" id="A0A7X0INZ4"/>
<evidence type="ECO:0000313" key="3">
    <source>
        <dbReference type="Proteomes" id="UP000565576"/>
    </source>
</evidence>
<accession>A0A7X0INZ4</accession>
<dbReference type="Proteomes" id="UP000565576">
    <property type="component" value="Unassembled WGS sequence"/>
</dbReference>
<name>A0A7X0INZ4_9HYPH</name>
<organism evidence="2 3">
    <name type="scientific">Rhizobium lusitanum</name>
    <dbReference type="NCBI Taxonomy" id="293958"/>
    <lineage>
        <taxon>Bacteria</taxon>
        <taxon>Pseudomonadati</taxon>
        <taxon>Pseudomonadota</taxon>
        <taxon>Alphaproteobacteria</taxon>
        <taxon>Hyphomicrobiales</taxon>
        <taxon>Rhizobiaceae</taxon>
        <taxon>Rhizobium/Agrobacterium group</taxon>
        <taxon>Rhizobium</taxon>
    </lineage>
</organism>
<comment type="caution">
    <text evidence="2">The sequence shown here is derived from an EMBL/GenBank/DDBJ whole genome shotgun (WGS) entry which is preliminary data.</text>
</comment>
<proteinExistence type="predicted"/>
<feature type="domain" description="Polysaccharide pyruvyl transferase" evidence="1">
    <location>
        <begin position="67"/>
        <end position="202"/>
    </location>
</feature>
<dbReference type="InterPro" id="IPR007345">
    <property type="entry name" value="Polysacch_pyruvyl_Trfase"/>
</dbReference>
<dbReference type="Pfam" id="PF04230">
    <property type="entry name" value="PS_pyruv_trans"/>
    <property type="match status" value="1"/>
</dbReference>
<reference evidence="2 3" key="1">
    <citation type="submission" date="2020-08" db="EMBL/GenBank/DDBJ databases">
        <title>Genomic Encyclopedia of Type Strains, Phase IV (KMG-V): Genome sequencing to study the core and pangenomes of soil and plant-associated prokaryotes.</title>
        <authorList>
            <person name="Whitman W."/>
        </authorList>
    </citation>
    <scope>NUCLEOTIDE SEQUENCE [LARGE SCALE GENOMIC DNA]</scope>
    <source>
        <strain evidence="2 3">SEMIA 4060</strain>
    </source>
</reference>